<dbReference type="AlphaFoldDB" id="A0A6I2MQA7"/>
<dbReference type="RefSeq" id="WP_154366267.1">
    <property type="nucleotide sequence ID" value="NZ_WKJH01000006.1"/>
</dbReference>
<sequence length="189" mass="21740">MLDELIQLDKEVFLFLNGLGTPTWDGFWMFITNKLSSIPIYLVLLILAYRQLGLRKMFVVLATVAILILVSDQLANFFKYGVQRLRPCYDPEVSSLMRLVKNSCGGKFGYFSAHAANSFAVAYLFTFLLKPKFRFIGIFLFLWALMVAYSRIYIGVHFPLDVFTGIVIGLGMSWLFTKLYIFALHKFQL</sequence>
<feature type="transmembrane region" description="Helical" evidence="1">
    <location>
        <begin position="162"/>
        <end position="183"/>
    </location>
</feature>
<dbReference type="Proteomes" id="UP000443153">
    <property type="component" value="Unassembled WGS sequence"/>
</dbReference>
<keyword evidence="1" id="KW-0472">Membrane</keyword>
<dbReference type="PANTHER" id="PTHR14969">
    <property type="entry name" value="SPHINGOSINE-1-PHOSPHATE PHOSPHOHYDROLASE"/>
    <property type="match status" value="1"/>
</dbReference>
<evidence type="ECO:0000313" key="3">
    <source>
        <dbReference type="EMBL" id="MRX64414.1"/>
    </source>
</evidence>
<evidence type="ECO:0000259" key="2">
    <source>
        <dbReference type="SMART" id="SM00014"/>
    </source>
</evidence>
<dbReference type="SMART" id="SM00014">
    <property type="entry name" value="acidPPc"/>
    <property type="match status" value="1"/>
</dbReference>
<dbReference type="Pfam" id="PF01569">
    <property type="entry name" value="PAP2"/>
    <property type="match status" value="1"/>
</dbReference>
<organism evidence="3 4">
    <name type="scientific">Maribacter luteus</name>
    <dbReference type="NCBI Taxonomy" id="2594478"/>
    <lineage>
        <taxon>Bacteria</taxon>
        <taxon>Pseudomonadati</taxon>
        <taxon>Bacteroidota</taxon>
        <taxon>Flavobacteriia</taxon>
        <taxon>Flavobacteriales</taxon>
        <taxon>Flavobacteriaceae</taxon>
        <taxon>Maribacter</taxon>
    </lineage>
</organism>
<accession>A0A6I2MQA7</accession>
<name>A0A6I2MQA7_9FLAO</name>
<gene>
    <name evidence="3" type="ORF">GJ691_09550</name>
</gene>
<keyword evidence="1" id="KW-0812">Transmembrane</keyword>
<protein>
    <submittedName>
        <fullName evidence="3">Phosphatase PAP2 family protein</fullName>
    </submittedName>
</protein>
<feature type="domain" description="Phosphatidic acid phosphatase type 2/haloperoxidase" evidence="2">
    <location>
        <begin position="61"/>
        <end position="177"/>
    </location>
</feature>
<dbReference type="PANTHER" id="PTHR14969:SF13">
    <property type="entry name" value="AT30094P"/>
    <property type="match status" value="1"/>
</dbReference>
<reference evidence="3 4" key="1">
    <citation type="submission" date="2019-11" db="EMBL/GenBank/DDBJ databases">
        <title>Maribacter lutea sp. nov., a marine bacterium isolated from intertidal sand.</title>
        <authorList>
            <person name="Liu A."/>
        </authorList>
    </citation>
    <scope>NUCLEOTIDE SEQUENCE [LARGE SCALE GENOMIC DNA]</scope>
    <source>
        <strain evidence="3 4">RZ05</strain>
    </source>
</reference>
<evidence type="ECO:0000313" key="4">
    <source>
        <dbReference type="Proteomes" id="UP000443153"/>
    </source>
</evidence>
<dbReference type="InterPro" id="IPR036938">
    <property type="entry name" value="PAP2/HPO_sf"/>
</dbReference>
<dbReference type="Gene3D" id="1.20.144.10">
    <property type="entry name" value="Phosphatidic acid phosphatase type 2/haloperoxidase"/>
    <property type="match status" value="1"/>
</dbReference>
<comment type="caution">
    <text evidence="3">The sequence shown here is derived from an EMBL/GenBank/DDBJ whole genome shotgun (WGS) entry which is preliminary data.</text>
</comment>
<feature type="transmembrane region" description="Helical" evidence="1">
    <location>
        <begin position="27"/>
        <end position="49"/>
    </location>
</feature>
<dbReference type="InterPro" id="IPR000326">
    <property type="entry name" value="PAP2/HPO"/>
</dbReference>
<feature type="transmembrane region" description="Helical" evidence="1">
    <location>
        <begin position="58"/>
        <end position="78"/>
    </location>
</feature>
<dbReference type="GO" id="GO:0042392">
    <property type="term" value="F:sphingosine-1-phosphate phosphatase activity"/>
    <property type="evidence" value="ECO:0007669"/>
    <property type="project" value="TreeGrafter"/>
</dbReference>
<dbReference type="EMBL" id="WKJH01000006">
    <property type="protein sequence ID" value="MRX64414.1"/>
    <property type="molecule type" value="Genomic_DNA"/>
</dbReference>
<feature type="transmembrane region" description="Helical" evidence="1">
    <location>
        <begin position="108"/>
        <end position="128"/>
    </location>
</feature>
<feature type="transmembrane region" description="Helical" evidence="1">
    <location>
        <begin position="135"/>
        <end position="156"/>
    </location>
</feature>
<dbReference type="OrthoDB" id="9789113at2"/>
<evidence type="ECO:0000256" key="1">
    <source>
        <dbReference type="SAM" id="Phobius"/>
    </source>
</evidence>
<keyword evidence="1" id="KW-1133">Transmembrane helix</keyword>
<keyword evidence="4" id="KW-1185">Reference proteome</keyword>
<proteinExistence type="predicted"/>
<dbReference type="SUPFAM" id="SSF48317">
    <property type="entry name" value="Acid phosphatase/Vanadium-dependent haloperoxidase"/>
    <property type="match status" value="1"/>
</dbReference>